<dbReference type="AlphaFoldDB" id="A0AA43Q341"/>
<dbReference type="NCBIfam" id="TIGR02385">
    <property type="entry name" value="RelE_StbE"/>
    <property type="match status" value="1"/>
</dbReference>
<evidence type="ECO:0000313" key="4">
    <source>
        <dbReference type="Proteomes" id="UP001160519"/>
    </source>
</evidence>
<dbReference type="Gene3D" id="3.30.2310.20">
    <property type="entry name" value="RelE-like"/>
    <property type="match status" value="1"/>
</dbReference>
<dbReference type="InterPro" id="IPR051803">
    <property type="entry name" value="TA_system_RelE-like_toxin"/>
</dbReference>
<dbReference type="InterPro" id="IPR007712">
    <property type="entry name" value="RelE/ParE_toxin"/>
</dbReference>
<reference evidence="3" key="1">
    <citation type="submission" date="2023-01" db="EMBL/GenBank/DDBJ databases">
        <title>Biogeochemical cycle of methane in antarctic sediments.</title>
        <authorList>
            <person name="Roldan D.M."/>
            <person name="Menes R.J."/>
        </authorList>
    </citation>
    <scope>NUCLEOTIDE SEQUENCE [LARGE SCALE GENOMIC DNA]</scope>
    <source>
        <strain evidence="3">K-2018 MAG008</strain>
    </source>
</reference>
<evidence type="ECO:0000313" key="3">
    <source>
        <dbReference type="EMBL" id="MDI1230676.1"/>
    </source>
</evidence>
<gene>
    <name evidence="3" type="ORF">PSU93_05965</name>
</gene>
<protein>
    <submittedName>
        <fullName evidence="3">Type II toxin-antitoxin system RelE/ParE family toxin</fullName>
    </submittedName>
</protein>
<dbReference type="Proteomes" id="UP001160519">
    <property type="component" value="Unassembled WGS sequence"/>
</dbReference>
<comment type="similarity">
    <text evidence="1">Belongs to the RelE toxin family.</text>
</comment>
<accession>A0AA43Q341</accession>
<evidence type="ECO:0000256" key="1">
    <source>
        <dbReference type="ARBA" id="ARBA00006226"/>
    </source>
</evidence>
<dbReference type="SUPFAM" id="SSF143011">
    <property type="entry name" value="RelE-like"/>
    <property type="match status" value="1"/>
</dbReference>
<dbReference type="EMBL" id="JAQSDF010000012">
    <property type="protein sequence ID" value="MDI1230676.1"/>
    <property type="molecule type" value="Genomic_DNA"/>
</dbReference>
<comment type="caution">
    <text evidence="3">The sequence shown here is derived from an EMBL/GenBank/DDBJ whole genome shotgun (WGS) entry which is preliminary data.</text>
</comment>
<dbReference type="InterPro" id="IPR035093">
    <property type="entry name" value="RelE/ParE_toxin_dom_sf"/>
</dbReference>
<keyword evidence="2" id="KW-1277">Toxin-antitoxin system</keyword>
<dbReference type="PANTHER" id="PTHR33755:SF5">
    <property type="entry name" value="TYPE II TOXIN-ANTITOXIN SYSTEM RELE_PARE FAMILY TOXIN"/>
    <property type="match status" value="1"/>
</dbReference>
<name>A0AA43Q341_9GAMM</name>
<dbReference type="Pfam" id="PF05016">
    <property type="entry name" value="ParE_toxin"/>
    <property type="match status" value="1"/>
</dbReference>
<sequence length="105" mass="12299">MAQIIWTEPALLDLNEIAEYIALDKPDAARRLVKQVFSSVDRLEQFPESGRMPPELERSTYREIIVGPCRILYRVDQDNVYIVYVMRGERQLRKYLLDDRAQGPS</sequence>
<keyword evidence="4" id="KW-1185">Reference proteome</keyword>
<proteinExistence type="inferred from homology"/>
<dbReference type="PANTHER" id="PTHR33755">
    <property type="entry name" value="TOXIN PARE1-RELATED"/>
    <property type="match status" value="1"/>
</dbReference>
<organism evidence="3 4">
    <name type="scientific">Candidatus Methylobacter titanis</name>
    <dbReference type="NCBI Taxonomy" id="3053457"/>
    <lineage>
        <taxon>Bacteria</taxon>
        <taxon>Pseudomonadati</taxon>
        <taxon>Pseudomonadota</taxon>
        <taxon>Gammaproteobacteria</taxon>
        <taxon>Methylococcales</taxon>
        <taxon>Methylococcaceae</taxon>
        <taxon>Methylobacter</taxon>
    </lineage>
</organism>
<evidence type="ECO:0000256" key="2">
    <source>
        <dbReference type="ARBA" id="ARBA00022649"/>
    </source>
</evidence>